<dbReference type="AlphaFoldDB" id="A0A1B7ZCF4"/>
<feature type="binding site" description="covalent" evidence="4">
    <location>
        <position position="269"/>
    </location>
    <ligand>
        <name>heme c</name>
        <dbReference type="ChEBI" id="CHEBI:61717"/>
        <label>2</label>
    </ligand>
</feature>
<proteinExistence type="predicted"/>
<organism evidence="7 8">
    <name type="scientific">Maribacter hydrothermalis</name>
    <dbReference type="NCBI Taxonomy" id="1836467"/>
    <lineage>
        <taxon>Bacteria</taxon>
        <taxon>Pseudomonadati</taxon>
        <taxon>Bacteroidota</taxon>
        <taxon>Flavobacteriia</taxon>
        <taxon>Flavobacteriales</taxon>
        <taxon>Flavobacteriaceae</taxon>
        <taxon>Maribacter</taxon>
    </lineage>
</organism>
<evidence type="ECO:0000313" key="7">
    <source>
        <dbReference type="EMBL" id="OBR40453.1"/>
    </source>
</evidence>
<dbReference type="KEGG" id="mart:BTR34_01180"/>
<comment type="cofactor">
    <cofactor evidence="4">
        <name>heme</name>
        <dbReference type="ChEBI" id="CHEBI:30413"/>
    </cofactor>
    <text evidence="4">Binds 2 heme groups.</text>
</comment>
<dbReference type="PROSITE" id="PS51257">
    <property type="entry name" value="PROKAR_LIPOPROTEIN"/>
    <property type="match status" value="1"/>
</dbReference>
<dbReference type="RefSeq" id="WP_068484054.1">
    <property type="nucleotide sequence ID" value="NZ_CP018760.1"/>
</dbReference>
<reference evidence="8" key="1">
    <citation type="submission" date="2016-06" db="EMBL/GenBank/DDBJ databases">
        <authorList>
            <person name="Zhan P."/>
        </authorList>
    </citation>
    <scope>NUCLEOTIDE SEQUENCE [LARGE SCALE GENOMIC DNA]</scope>
    <source>
        <strain evidence="8">T28</strain>
    </source>
</reference>
<feature type="domain" description="Di-haem cytochrome c peroxidase" evidence="6">
    <location>
        <begin position="64"/>
        <end position="247"/>
    </location>
</feature>
<feature type="binding site" description="axial binding residue" evidence="5">
    <location>
        <position position="270"/>
    </location>
    <ligand>
        <name>heme c</name>
        <dbReference type="ChEBI" id="CHEBI:61717"/>
        <label>2</label>
    </ligand>
    <ligandPart>
        <name>Fe</name>
        <dbReference type="ChEBI" id="CHEBI:18248"/>
    </ligandPart>
</feature>
<feature type="binding site" description="covalent" evidence="4">
    <location>
        <position position="90"/>
    </location>
    <ligand>
        <name>heme c</name>
        <dbReference type="ChEBI" id="CHEBI:61717"/>
        <label>1</label>
    </ligand>
</feature>
<sequence length="400" mass="45147">MRYLNFKKIIELFLFLCIPLLTSCVSDNKKKSDQYIAIPIPKANKLVNALPLEIKSPVNNPQSKEKINLGRLLFFDPILSGDKDVACATCHHPDNGYAEFRDISIGVNGTGFGLAREFKKPNNIPFLKRNAHTIINTAFNGINSLDTYSPEDSPMFWDSRVNSLETQAIEPIKTLEEMRGLNFSEDEILKEVVLRLKEIPEYQKLFNNSFNEANAITIDNIGKAIAAYERTLITNNSSFDKYMRGDTEAISLGEKKGFQLFKKVGCINCHNGPMFSDYKIHTLSVPENNKLSIPDNGFEQQFGFRTPTLRNLRFTAPYMHNGTLTNLKAVLEFYEDLSFNKSRNPEVPIHTVDSLAKNLTLRVKDMSSIISFLNTLNDDSFDKTIPEKVPSGLEVGGEIN</sequence>
<evidence type="ECO:0000313" key="8">
    <source>
        <dbReference type="Proteomes" id="UP000092164"/>
    </source>
</evidence>
<dbReference type="InterPro" id="IPR004852">
    <property type="entry name" value="Di-haem_cyt_c_peroxidsae"/>
</dbReference>
<name>A0A1B7ZCF4_9FLAO</name>
<dbReference type="Proteomes" id="UP000092164">
    <property type="component" value="Unassembled WGS sequence"/>
</dbReference>
<keyword evidence="5" id="KW-0408">Iron</keyword>
<dbReference type="InterPro" id="IPR036909">
    <property type="entry name" value="Cyt_c-like_dom_sf"/>
</dbReference>
<keyword evidence="7" id="KW-0575">Peroxidase</keyword>
<gene>
    <name evidence="7" type="ORF">A9200_16385</name>
</gene>
<keyword evidence="4" id="KW-0349">Heme</keyword>
<feature type="binding site" description="covalent" evidence="4">
    <location>
        <position position="87"/>
    </location>
    <ligand>
        <name>heme c</name>
        <dbReference type="ChEBI" id="CHEBI:61717"/>
        <label>1</label>
    </ligand>
</feature>
<dbReference type="Gene3D" id="1.10.760.10">
    <property type="entry name" value="Cytochrome c-like domain"/>
    <property type="match status" value="2"/>
</dbReference>
<keyword evidence="8" id="KW-1185">Reference proteome</keyword>
<evidence type="ECO:0000259" key="6">
    <source>
        <dbReference type="Pfam" id="PF03150"/>
    </source>
</evidence>
<evidence type="ECO:0000256" key="1">
    <source>
        <dbReference type="ARBA" id="ARBA00004196"/>
    </source>
</evidence>
<dbReference type="PANTHER" id="PTHR30600">
    <property type="entry name" value="CYTOCHROME C PEROXIDASE-RELATED"/>
    <property type="match status" value="1"/>
</dbReference>
<keyword evidence="5" id="KW-0479">Metal-binding</keyword>
<keyword evidence="3" id="KW-0560">Oxidoreductase</keyword>
<dbReference type="STRING" id="1836467.BTR34_01180"/>
<evidence type="ECO:0000256" key="4">
    <source>
        <dbReference type="PIRSR" id="PIRSR000294-1"/>
    </source>
</evidence>
<dbReference type="GO" id="GO:0004130">
    <property type="term" value="F:cytochrome-c peroxidase activity"/>
    <property type="evidence" value="ECO:0007669"/>
    <property type="project" value="TreeGrafter"/>
</dbReference>
<dbReference type="OrthoDB" id="9805202at2"/>
<comment type="PTM">
    <text evidence="4">Binds 2 heme groups per subunit.</text>
</comment>
<dbReference type="SUPFAM" id="SSF46626">
    <property type="entry name" value="Cytochrome c"/>
    <property type="match status" value="2"/>
</dbReference>
<evidence type="ECO:0000256" key="3">
    <source>
        <dbReference type="ARBA" id="ARBA00023002"/>
    </source>
</evidence>
<dbReference type="GO" id="GO:0030313">
    <property type="term" value="C:cell envelope"/>
    <property type="evidence" value="ECO:0007669"/>
    <property type="project" value="UniProtKB-SubCell"/>
</dbReference>
<dbReference type="GO" id="GO:0009055">
    <property type="term" value="F:electron transfer activity"/>
    <property type="evidence" value="ECO:0007669"/>
    <property type="project" value="InterPro"/>
</dbReference>
<dbReference type="GO" id="GO:0020037">
    <property type="term" value="F:heme binding"/>
    <property type="evidence" value="ECO:0007669"/>
    <property type="project" value="InterPro"/>
</dbReference>
<dbReference type="PANTHER" id="PTHR30600:SF10">
    <property type="entry name" value="BLL6722 PROTEIN"/>
    <property type="match status" value="1"/>
</dbReference>
<feature type="binding site" description="axial binding residue" evidence="5">
    <location>
        <position position="91"/>
    </location>
    <ligand>
        <name>heme c</name>
        <dbReference type="ChEBI" id="CHEBI:61717"/>
        <label>1</label>
    </ligand>
    <ligandPart>
        <name>Fe</name>
        <dbReference type="ChEBI" id="CHEBI:18248"/>
    </ligandPart>
</feature>
<evidence type="ECO:0000256" key="5">
    <source>
        <dbReference type="PIRSR" id="PIRSR000294-2"/>
    </source>
</evidence>
<dbReference type="PIRSF" id="PIRSF000294">
    <property type="entry name" value="Cytochrome-c_peroxidase"/>
    <property type="match status" value="1"/>
</dbReference>
<dbReference type="Pfam" id="PF03150">
    <property type="entry name" value="CCP_MauG"/>
    <property type="match status" value="1"/>
</dbReference>
<comment type="caution">
    <text evidence="7">The sequence shown here is derived from an EMBL/GenBank/DDBJ whole genome shotgun (WGS) entry which is preliminary data.</text>
</comment>
<dbReference type="EMBL" id="LZFP01000008">
    <property type="protein sequence ID" value="OBR40453.1"/>
    <property type="molecule type" value="Genomic_DNA"/>
</dbReference>
<evidence type="ECO:0000256" key="2">
    <source>
        <dbReference type="ARBA" id="ARBA00022729"/>
    </source>
</evidence>
<comment type="subcellular location">
    <subcellularLocation>
        <location evidence="1">Cell envelope</location>
    </subcellularLocation>
</comment>
<accession>A0A1B7ZCF4</accession>
<feature type="binding site" description="covalent" evidence="4">
    <location>
        <position position="266"/>
    </location>
    <ligand>
        <name>heme c</name>
        <dbReference type="ChEBI" id="CHEBI:61717"/>
        <label>2</label>
    </ligand>
</feature>
<keyword evidence="2" id="KW-0732">Signal</keyword>
<protein>
    <submittedName>
        <fullName evidence="7">Cytochrome-c peroxidase</fullName>
    </submittedName>
</protein>
<dbReference type="GO" id="GO:0046872">
    <property type="term" value="F:metal ion binding"/>
    <property type="evidence" value="ECO:0007669"/>
    <property type="project" value="UniProtKB-KW"/>
</dbReference>
<dbReference type="InterPro" id="IPR026259">
    <property type="entry name" value="MauG/Cytc_peroxidase"/>
</dbReference>
<dbReference type="InterPro" id="IPR051395">
    <property type="entry name" value="Cytochrome_c_Peroxidase/MauG"/>
</dbReference>